<dbReference type="InterPro" id="IPR008927">
    <property type="entry name" value="6-PGluconate_DH-like_C_sf"/>
</dbReference>
<organism evidence="15">
    <name type="scientific">Archaeoglobus fulgidus</name>
    <dbReference type="NCBI Taxonomy" id="2234"/>
    <lineage>
        <taxon>Archaea</taxon>
        <taxon>Methanobacteriati</taxon>
        <taxon>Methanobacteriota</taxon>
        <taxon>Archaeoglobi</taxon>
        <taxon>Archaeoglobales</taxon>
        <taxon>Archaeoglobaceae</taxon>
        <taxon>Archaeoglobus</taxon>
    </lineage>
</organism>
<evidence type="ECO:0000256" key="7">
    <source>
        <dbReference type="ARBA" id="ARBA00023002"/>
    </source>
</evidence>
<evidence type="ECO:0000259" key="14">
    <source>
        <dbReference type="Pfam" id="PF08546"/>
    </source>
</evidence>
<dbReference type="GO" id="GO:0005737">
    <property type="term" value="C:cytoplasm"/>
    <property type="evidence" value="ECO:0007669"/>
    <property type="project" value="TreeGrafter"/>
</dbReference>
<dbReference type="SUPFAM" id="SSF48179">
    <property type="entry name" value="6-phosphogluconate dehydrogenase C-terminal domain-like"/>
    <property type="match status" value="1"/>
</dbReference>
<comment type="pathway">
    <text evidence="1 12">Cofactor biosynthesis; coenzyme A biosynthesis.</text>
</comment>
<dbReference type="AlphaFoldDB" id="A0A7C3MF19"/>
<dbReference type="Gene3D" id="1.10.1040.10">
    <property type="entry name" value="N-(1-d-carboxylethyl)-l-norvaline Dehydrogenase, domain 2"/>
    <property type="match status" value="1"/>
</dbReference>
<feature type="domain" description="Ketopantoate reductase N-terminal" evidence="13">
    <location>
        <begin position="4"/>
        <end position="141"/>
    </location>
</feature>
<dbReference type="Gene3D" id="3.40.50.720">
    <property type="entry name" value="NAD(P)-binding Rossmann-like Domain"/>
    <property type="match status" value="1"/>
</dbReference>
<dbReference type="UniPathway" id="UPA00241"/>
<evidence type="ECO:0000256" key="2">
    <source>
        <dbReference type="ARBA" id="ARBA00007870"/>
    </source>
</evidence>
<feature type="domain" description="Ketopantoate reductase C-terminal" evidence="14">
    <location>
        <begin position="168"/>
        <end position="288"/>
    </location>
</feature>
<dbReference type="SUPFAM" id="SSF51735">
    <property type="entry name" value="NAD(P)-binding Rossmann-fold domains"/>
    <property type="match status" value="1"/>
</dbReference>
<dbReference type="GO" id="GO:0015937">
    <property type="term" value="P:coenzyme A biosynthetic process"/>
    <property type="evidence" value="ECO:0007669"/>
    <property type="project" value="UniProtKB-UniPathway"/>
</dbReference>
<evidence type="ECO:0000256" key="5">
    <source>
        <dbReference type="ARBA" id="ARBA00022857"/>
    </source>
</evidence>
<keyword evidence="7 12" id="KW-0560">Oxidoreductase</keyword>
<accession>A0A7C3MF19</accession>
<dbReference type="Pfam" id="PF08546">
    <property type="entry name" value="ApbA_C"/>
    <property type="match status" value="1"/>
</dbReference>
<dbReference type="GO" id="GO:0008677">
    <property type="term" value="F:2-dehydropantoate 2-reductase activity"/>
    <property type="evidence" value="ECO:0007669"/>
    <property type="project" value="UniProtKB-EC"/>
</dbReference>
<dbReference type="InterPro" id="IPR013752">
    <property type="entry name" value="KPA_reductase"/>
</dbReference>
<comment type="caution">
    <text evidence="15">The sequence shown here is derived from an EMBL/GenBank/DDBJ whole genome shotgun (WGS) entry which is preliminary data.</text>
</comment>
<sequence>MRVQIMGAGALGSLVGSLIQIAGYEVIFVARGKQLLALKKGLRVSGLKEFEISVYCTDKPEDADITFVTVKAYDTESAAKRLAEVDAGVVCSLQNGVGNEEILSEYCKRVLGGVTTYGANLKDYGHVVYAGEGYTYIGEMDGSVSKEAEMVVDVLKNSGIRAEVVRDIEFRIWMKAVINAAINPITAICKVRNGEVVRNPYLWEVAKAVAEEGREVMAKMGYEFDAVAEVRRVAEMTAENKSSMLQDLERGKRTEVEFINGAIVKKGEEFGIDCPTNKTLLNLVRGVESGF</sequence>
<comment type="catalytic activity">
    <reaction evidence="9">
        <text>(R)-pantoate + NADP(+) = 2-dehydropantoate + NADPH + H(+)</text>
        <dbReference type="Rhea" id="RHEA:16233"/>
        <dbReference type="ChEBI" id="CHEBI:11561"/>
        <dbReference type="ChEBI" id="CHEBI:15378"/>
        <dbReference type="ChEBI" id="CHEBI:15980"/>
        <dbReference type="ChEBI" id="CHEBI:57783"/>
        <dbReference type="ChEBI" id="CHEBI:58349"/>
        <dbReference type="EC" id="1.1.1.169"/>
    </reaction>
    <physiologicalReaction direction="right-to-left" evidence="9">
        <dbReference type="Rhea" id="RHEA:16235"/>
    </physiologicalReaction>
</comment>
<dbReference type="InterPro" id="IPR036291">
    <property type="entry name" value="NAD(P)-bd_dom_sf"/>
</dbReference>
<evidence type="ECO:0000256" key="12">
    <source>
        <dbReference type="RuleBase" id="RU362068"/>
    </source>
</evidence>
<dbReference type="PANTHER" id="PTHR43765">
    <property type="entry name" value="2-DEHYDROPANTOATE 2-REDUCTASE-RELATED"/>
    <property type="match status" value="1"/>
</dbReference>
<dbReference type="EC" id="1.1.1.169" evidence="3 12"/>
<dbReference type="NCBIfam" id="TIGR00745">
    <property type="entry name" value="apbA_panE"/>
    <property type="match status" value="1"/>
</dbReference>
<protein>
    <recommendedName>
        <fullName evidence="4 12">2-dehydropantoate 2-reductase</fullName>
        <ecNumber evidence="3 12">1.1.1.169</ecNumber>
    </recommendedName>
    <alternativeName>
        <fullName evidence="8 12">Ketopantoate reductase</fullName>
    </alternativeName>
</protein>
<evidence type="ECO:0000256" key="1">
    <source>
        <dbReference type="ARBA" id="ARBA00004724"/>
    </source>
</evidence>
<dbReference type="FunFam" id="1.10.1040.10:FF:000017">
    <property type="entry name" value="2-dehydropantoate 2-reductase"/>
    <property type="match status" value="1"/>
</dbReference>
<evidence type="ECO:0000313" key="15">
    <source>
        <dbReference type="EMBL" id="HFW31630.1"/>
    </source>
</evidence>
<keyword evidence="6 12" id="KW-0173">Coenzyme A biosynthesis</keyword>
<proteinExistence type="inferred from homology"/>
<evidence type="ECO:0000256" key="3">
    <source>
        <dbReference type="ARBA" id="ARBA00013014"/>
    </source>
</evidence>
<dbReference type="GO" id="GO:0050661">
    <property type="term" value="F:NADP binding"/>
    <property type="evidence" value="ECO:0007669"/>
    <property type="project" value="TreeGrafter"/>
</dbReference>
<evidence type="ECO:0000256" key="10">
    <source>
        <dbReference type="ARBA" id="ARBA00048196"/>
    </source>
</evidence>
<dbReference type="PANTHER" id="PTHR43765:SF2">
    <property type="entry name" value="2-DEHYDROPANTOATE 2-REDUCTASE"/>
    <property type="match status" value="1"/>
</dbReference>
<evidence type="ECO:0000256" key="9">
    <source>
        <dbReference type="ARBA" id="ARBA00047506"/>
    </source>
</evidence>
<comment type="function">
    <text evidence="12">Catalyzes the NADPH-dependent reduction of ketopantoate into pantoic acid.</text>
</comment>
<dbReference type="InterPro" id="IPR003710">
    <property type="entry name" value="ApbA"/>
</dbReference>
<dbReference type="EMBL" id="DTLB01000007">
    <property type="protein sequence ID" value="HFW31630.1"/>
    <property type="molecule type" value="Genomic_DNA"/>
</dbReference>
<evidence type="ECO:0000256" key="6">
    <source>
        <dbReference type="ARBA" id="ARBA00022993"/>
    </source>
</evidence>
<name>A0A7C3MF19_ARCFL</name>
<evidence type="ECO:0000256" key="8">
    <source>
        <dbReference type="ARBA" id="ARBA00032024"/>
    </source>
</evidence>
<comment type="similarity">
    <text evidence="2 12">Belongs to the ketopantoate reductase family.</text>
</comment>
<dbReference type="InterPro" id="IPR013328">
    <property type="entry name" value="6PGD_dom2"/>
</dbReference>
<gene>
    <name evidence="15" type="ORF">ENW66_01560</name>
</gene>
<dbReference type="Pfam" id="PF02558">
    <property type="entry name" value="ApbA"/>
    <property type="match status" value="1"/>
</dbReference>
<dbReference type="InterPro" id="IPR013332">
    <property type="entry name" value="KPR_N"/>
</dbReference>
<evidence type="ECO:0000256" key="4">
    <source>
        <dbReference type="ARBA" id="ARBA00019465"/>
    </source>
</evidence>
<evidence type="ECO:0000256" key="11">
    <source>
        <dbReference type="ARBA" id="ARBA00056765"/>
    </source>
</evidence>
<comment type="function">
    <text evidence="11">Catalyzes the NAD(P)H-dependent reduction of ketopantoate into pantoic acid.</text>
</comment>
<dbReference type="GO" id="GO:0015940">
    <property type="term" value="P:pantothenate biosynthetic process"/>
    <property type="evidence" value="ECO:0007669"/>
    <property type="project" value="InterPro"/>
</dbReference>
<reference evidence="15" key="1">
    <citation type="journal article" date="2020" name="mSystems">
        <title>Genome- and Community-Level Interaction Insights into Carbon Utilization and Element Cycling Functions of Hydrothermarchaeota in Hydrothermal Sediment.</title>
        <authorList>
            <person name="Zhou Z."/>
            <person name="Liu Y."/>
            <person name="Xu W."/>
            <person name="Pan J."/>
            <person name="Luo Z.H."/>
            <person name="Li M."/>
        </authorList>
    </citation>
    <scope>NUCLEOTIDE SEQUENCE [LARGE SCALE GENOMIC DNA]</scope>
    <source>
        <strain evidence="15">SpSt-87</strain>
    </source>
</reference>
<keyword evidence="5 12" id="KW-0521">NADP</keyword>
<dbReference type="InterPro" id="IPR050838">
    <property type="entry name" value="Ketopantoate_reductase"/>
</dbReference>
<comment type="catalytic activity">
    <reaction evidence="10">
        <text>(R)-pantoate + NAD(+) = 2-dehydropantoate + NADH + H(+)</text>
        <dbReference type="Rhea" id="RHEA:61292"/>
        <dbReference type="ChEBI" id="CHEBI:11561"/>
        <dbReference type="ChEBI" id="CHEBI:15378"/>
        <dbReference type="ChEBI" id="CHEBI:15980"/>
        <dbReference type="ChEBI" id="CHEBI:57540"/>
        <dbReference type="ChEBI" id="CHEBI:57945"/>
    </reaction>
    <physiologicalReaction direction="right-to-left" evidence="10">
        <dbReference type="Rhea" id="RHEA:61294"/>
    </physiologicalReaction>
</comment>
<evidence type="ECO:0000259" key="13">
    <source>
        <dbReference type="Pfam" id="PF02558"/>
    </source>
</evidence>